<dbReference type="GO" id="GO:0006508">
    <property type="term" value="P:proteolysis"/>
    <property type="evidence" value="ECO:0007669"/>
    <property type="project" value="InterPro"/>
</dbReference>
<proteinExistence type="inferred from homology"/>
<dbReference type="PRINTS" id="PR00722">
    <property type="entry name" value="CHYMOTRYPSIN"/>
</dbReference>
<evidence type="ECO:0000256" key="2">
    <source>
        <dbReference type="ARBA" id="ARBA00024195"/>
    </source>
</evidence>
<dbReference type="Proteomes" id="UP000887578">
    <property type="component" value="Unplaced"/>
</dbReference>
<reference evidence="6" key="1">
    <citation type="submission" date="2022-11" db="UniProtKB">
        <authorList>
            <consortium name="WormBaseParasite"/>
        </authorList>
    </citation>
    <scope>IDENTIFICATION</scope>
</reference>
<feature type="signal peptide" evidence="3">
    <location>
        <begin position="1"/>
        <end position="19"/>
    </location>
</feature>
<dbReference type="InterPro" id="IPR001254">
    <property type="entry name" value="Trypsin_dom"/>
</dbReference>
<feature type="domain" description="Peptidase S1" evidence="4">
    <location>
        <begin position="27"/>
        <end position="280"/>
    </location>
</feature>
<keyword evidence="1" id="KW-1015">Disulfide bond</keyword>
<dbReference type="WBParaSite" id="PDA_v2.g24235.t1">
    <property type="protein sequence ID" value="PDA_v2.g24235.t1"/>
    <property type="gene ID" value="PDA_v2.g24235"/>
</dbReference>
<dbReference type="GO" id="GO:0004252">
    <property type="term" value="F:serine-type endopeptidase activity"/>
    <property type="evidence" value="ECO:0007669"/>
    <property type="project" value="InterPro"/>
</dbReference>
<dbReference type="PROSITE" id="PS50240">
    <property type="entry name" value="TRYPSIN_DOM"/>
    <property type="match status" value="1"/>
</dbReference>
<dbReference type="SMART" id="SM00020">
    <property type="entry name" value="Tryp_SPc"/>
    <property type="match status" value="1"/>
</dbReference>
<sequence length="334" mass="37050">MKCCSFLLLLFLFSFGIFCYGFNGERVINGTPAAPDKYQNVVRVNGLVEMPFENASEPNIAVNICTGSIISNRHILTAAHCVTRFGNYTPYSIPYNITFIDYRPVAPWEPYNRAFNISDYGAAFTFHHHMGYVYQPFQHDIGIIEFPENTNLQNPVKLAKNFDEGENDFGTYAGYGDTDPDFATAAKTLMEIILNIYPKKDCKAFDEDHPVICAGTKNHRVAKGDSGGPLFFNATDGNQYQIGIAHALALKNGSGDGKNPELGTFMRISAYCDWITNKTNNEVHCVDMPPRAVDPNEVSTEAPKAAPQNGSNSMSKNIFIILFTIAVLNIVFMC</sequence>
<dbReference type="InterPro" id="IPR018114">
    <property type="entry name" value="TRYPSIN_HIS"/>
</dbReference>
<dbReference type="Gene3D" id="2.40.10.10">
    <property type="entry name" value="Trypsin-like serine proteases"/>
    <property type="match status" value="1"/>
</dbReference>
<dbReference type="InterPro" id="IPR043504">
    <property type="entry name" value="Peptidase_S1_PA_chymotrypsin"/>
</dbReference>
<evidence type="ECO:0000256" key="1">
    <source>
        <dbReference type="ARBA" id="ARBA00023157"/>
    </source>
</evidence>
<name>A0A914Q5I5_9BILA</name>
<comment type="similarity">
    <text evidence="2">Belongs to the peptidase S1 family. CLIP subfamily.</text>
</comment>
<keyword evidence="3" id="KW-0732">Signal</keyword>
<evidence type="ECO:0000259" key="4">
    <source>
        <dbReference type="PROSITE" id="PS50240"/>
    </source>
</evidence>
<dbReference type="Pfam" id="PF00089">
    <property type="entry name" value="Trypsin"/>
    <property type="match status" value="1"/>
</dbReference>
<dbReference type="AlphaFoldDB" id="A0A914Q5I5"/>
<dbReference type="InterPro" id="IPR009003">
    <property type="entry name" value="Peptidase_S1_PA"/>
</dbReference>
<protein>
    <submittedName>
        <fullName evidence="6">Peptidase S1 domain-containing protein</fullName>
    </submittedName>
</protein>
<dbReference type="PROSITE" id="PS00134">
    <property type="entry name" value="TRYPSIN_HIS"/>
    <property type="match status" value="1"/>
</dbReference>
<evidence type="ECO:0000313" key="6">
    <source>
        <dbReference type="WBParaSite" id="PDA_v2.g24235.t1"/>
    </source>
</evidence>
<evidence type="ECO:0000313" key="5">
    <source>
        <dbReference type="Proteomes" id="UP000887578"/>
    </source>
</evidence>
<feature type="chain" id="PRO_5037587406" evidence="3">
    <location>
        <begin position="20"/>
        <end position="334"/>
    </location>
</feature>
<dbReference type="InterPro" id="IPR051487">
    <property type="entry name" value="Ser/Thr_Proteases_Immune/Dev"/>
</dbReference>
<dbReference type="SUPFAM" id="SSF50494">
    <property type="entry name" value="Trypsin-like serine proteases"/>
    <property type="match status" value="1"/>
</dbReference>
<accession>A0A914Q5I5</accession>
<keyword evidence="5" id="KW-1185">Reference proteome</keyword>
<organism evidence="5 6">
    <name type="scientific">Panagrolaimus davidi</name>
    <dbReference type="NCBI Taxonomy" id="227884"/>
    <lineage>
        <taxon>Eukaryota</taxon>
        <taxon>Metazoa</taxon>
        <taxon>Ecdysozoa</taxon>
        <taxon>Nematoda</taxon>
        <taxon>Chromadorea</taxon>
        <taxon>Rhabditida</taxon>
        <taxon>Tylenchina</taxon>
        <taxon>Panagrolaimomorpha</taxon>
        <taxon>Panagrolaimoidea</taxon>
        <taxon>Panagrolaimidae</taxon>
        <taxon>Panagrolaimus</taxon>
    </lineage>
</organism>
<dbReference type="PANTHER" id="PTHR24256">
    <property type="entry name" value="TRYPTASE-RELATED"/>
    <property type="match status" value="1"/>
</dbReference>
<evidence type="ECO:0000256" key="3">
    <source>
        <dbReference type="SAM" id="SignalP"/>
    </source>
</evidence>
<dbReference type="InterPro" id="IPR001314">
    <property type="entry name" value="Peptidase_S1A"/>
</dbReference>